<feature type="region of interest" description="Disordered" evidence="1">
    <location>
        <begin position="344"/>
        <end position="368"/>
    </location>
</feature>
<feature type="signal peptide" evidence="2">
    <location>
        <begin position="1"/>
        <end position="22"/>
    </location>
</feature>
<dbReference type="InterPro" id="IPR052159">
    <property type="entry name" value="Competence_DNA_uptake"/>
</dbReference>
<evidence type="ECO:0000259" key="3">
    <source>
        <dbReference type="SMART" id="SM00849"/>
    </source>
</evidence>
<keyword evidence="2" id="KW-0732">Signal</keyword>
<dbReference type="InterPro" id="IPR036866">
    <property type="entry name" value="RibonucZ/Hydroxyglut_hydro"/>
</dbReference>
<dbReference type="InterPro" id="IPR035451">
    <property type="entry name" value="Ada-like_dom_sf"/>
</dbReference>
<feature type="non-terminal residue" evidence="4">
    <location>
        <position position="368"/>
    </location>
</feature>
<dbReference type="Gene3D" id="3.60.15.10">
    <property type="entry name" value="Ribonuclease Z/Hydroxyacylglutathione hydrolase-like"/>
    <property type="match status" value="1"/>
</dbReference>
<dbReference type="Gene3D" id="3.40.10.10">
    <property type="entry name" value="DNA Methylphosphotriester Repair Domain"/>
    <property type="match status" value="1"/>
</dbReference>
<accession>A0A9D2RM29</accession>
<dbReference type="CDD" id="cd07731">
    <property type="entry name" value="ComA-like_MBL-fold"/>
    <property type="match status" value="1"/>
</dbReference>
<dbReference type="Proteomes" id="UP000886804">
    <property type="component" value="Unassembled WGS sequence"/>
</dbReference>
<dbReference type="Pfam" id="PF00753">
    <property type="entry name" value="Lactamase_B"/>
    <property type="match status" value="1"/>
</dbReference>
<name>A0A9D2RM29_9FIRM</name>
<proteinExistence type="predicted"/>
<dbReference type="PANTHER" id="PTHR30619">
    <property type="entry name" value="DNA INTERNALIZATION/COMPETENCE PROTEIN COMEC/REC2"/>
    <property type="match status" value="1"/>
</dbReference>
<dbReference type="EMBL" id="DWYS01000148">
    <property type="protein sequence ID" value="HJB08675.1"/>
    <property type="molecule type" value="Genomic_DNA"/>
</dbReference>
<gene>
    <name evidence="4" type="ORF">H9716_12570</name>
</gene>
<dbReference type="AlphaFoldDB" id="A0A9D2RM29"/>
<dbReference type="PROSITE" id="PS51257">
    <property type="entry name" value="PROKAR_LIPOPROTEIN"/>
    <property type="match status" value="1"/>
</dbReference>
<evidence type="ECO:0000256" key="2">
    <source>
        <dbReference type="SAM" id="SignalP"/>
    </source>
</evidence>
<reference evidence="4" key="2">
    <citation type="submission" date="2021-04" db="EMBL/GenBank/DDBJ databases">
        <authorList>
            <person name="Gilroy R."/>
        </authorList>
    </citation>
    <scope>NUCLEOTIDE SEQUENCE</scope>
    <source>
        <strain evidence="4">CHK188-4685</strain>
    </source>
</reference>
<dbReference type="SUPFAM" id="SSF57884">
    <property type="entry name" value="Ada DNA repair protein, N-terminal domain (N-Ada 10)"/>
    <property type="match status" value="1"/>
</dbReference>
<dbReference type="SUPFAM" id="SSF56281">
    <property type="entry name" value="Metallo-hydrolase/oxidoreductase"/>
    <property type="match status" value="1"/>
</dbReference>
<evidence type="ECO:0000313" key="5">
    <source>
        <dbReference type="Proteomes" id="UP000886804"/>
    </source>
</evidence>
<protein>
    <submittedName>
        <fullName evidence="4">MBL fold metallo-hydrolase</fullName>
    </submittedName>
</protein>
<evidence type="ECO:0000256" key="1">
    <source>
        <dbReference type="SAM" id="MobiDB-lite"/>
    </source>
</evidence>
<organism evidence="4 5">
    <name type="scientific">Candidatus Enterocloster faecavium</name>
    <dbReference type="NCBI Taxonomy" id="2838560"/>
    <lineage>
        <taxon>Bacteria</taxon>
        <taxon>Bacillati</taxon>
        <taxon>Bacillota</taxon>
        <taxon>Clostridia</taxon>
        <taxon>Lachnospirales</taxon>
        <taxon>Lachnospiraceae</taxon>
        <taxon>Enterocloster</taxon>
    </lineage>
</organism>
<dbReference type="InterPro" id="IPR035681">
    <property type="entry name" value="ComA-like_MBL"/>
</dbReference>
<feature type="region of interest" description="Disordered" evidence="1">
    <location>
        <begin position="289"/>
        <end position="324"/>
    </location>
</feature>
<comment type="caution">
    <text evidence="4">The sequence shown here is derived from an EMBL/GenBank/DDBJ whole genome shotgun (WGS) entry which is preliminary data.</text>
</comment>
<evidence type="ECO:0000313" key="4">
    <source>
        <dbReference type="EMBL" id="HJB08675.1"/>
    </source>
</evidence>
<dbReference type="PANTHER" id="PTHR30619:SF7">
    <property type="entry name" value="BETA-LACTAMASE DOMAIN PROTEIN"/>
    <property type="match status" value="1"/>
</dbReference>
<feature type="domain" description="Metallo-beta-lactamase" evidence="3">
    <location>
        <begin position="59"/>
        <end position="252"/>
    </location>
</feature>
<feature type="compositionally biased region" description="Polar residues" evidence="1">
    <location>
        <begin position="289"/>
        <end position="312"/>
    </location>
</feature>
<dbReference type="InterPro" id="IPR001279">
    <property type="entry name" value="Metallo-B-lactamas"/>
</dbReference>
<feature type="chain" id="PRO_5038626516" evidence="2">
    <location>
        <begin position="23"/>
        <end position="368"/>
    </location>
</feature>
<dbReference type="SMART" id="SM00849">
    <property type="entry name" value="Lactamase_B"/>
    <property type="match status" value="1"/>
</dbReference>
<reference evidence="4" key="1">
    <citation type="journal article" date="2021" name="PeerJ">
        <title>Extensive microbial diversity within the chicken gut microbiome revealed by metagenomics and culture.</title>
        <authorList>
            <person name="Gilroy R."/>
            <person name="Ravi A."/>
            <person name="Getino M."/>
            <person name="Pursley I."/>
            <person name="Horton D.L."/>
            <person name="Alikhan N.F."/>
            <person name="Baker D."/>
            <person name="Gharbi K."/>
            <person name="Hall N."/>
            <person name="Watson M."/>
            <person name="Adriaenssens E.M."/>
            <person name="Foster-Nyarko E."/>
            <person name="Jarju S."/>
            <person name="Secka A."/>
            <person name="Antonio M."/>
            <person name="Oren A."/>
            <person name="Chaudhuri R.R."/>
            <person name="La Ragione R."/>
            <person name="Hildebrand F."/>
            <person name="Pallen M.J."/>
        </authorList>
    </citation>
    <scope>NUCLEOTIDE SEQUENCE</scope>
    <source>
        <strain evidence="4">CHK188-4685</strain>
    </source>
</reference>
<sequence length="368" mass="39835">MKRLKFSYFFCTLLLMIGLAGCGQGTGAAGRPAPVFSSPDSSQDLSEDGLLVHFIDVGQGDSILIQQDGHAMLVDAGENDQGETVVSYLKEQGITQLDYVIGTHPHSDHIGGLDDVIQAFETGRVFLPPATHTTATFEDVLDAVEARGLSLTMPQPGDVWELGDASFTILAPNGDYGDDLNNWSIGIRVEYGQNHVVLCGDAEAQAEEDICENGLELQADILKAGHHGSSTSSSSLFLDRVAPTWAVIQCGQGNSYGHPHQETLEKFQQRGIKVFRTDLDGTIVASSDGETITWHTENGTQGSQKETASASAESPADQTEEHDASYILNTNTKKFHLPDCSSVSRIREDNRQEYTGSRQELIEEGYSP</sequence>